<evidence type="ECO:0000256" key="5">
    <source>
        <dbReference type="SAM" id="MobiDB-lite"/>
    </source>
</evidence>
<keyword evidence="4 6" id="KW-0472">Membrane</keyword>
<evidence type="ECO:0000256" key="1">
    <source>
        <dbReference type="ARBA" id="ARBA00004167"/>
    </source>
</evidence>
<dbReference type="Proteomes" id="UP001153620">
    <property type="component" value="Chromosome 2"/>
</dbReference>
<organism evidence="8 9">
    <name type="scientific">Chironomus riparius</name>
    <dbReference type="NCBI Taxonomy" id="315576"/>
    <lineage>
        <taxon>Eukaryota</taxon>
        <taxon>Metazoa</taxon>
        <taxon>Ecdysozoa</taxon>
        <taxon>Arthropoda</taxon>
        <taxon>Hexapoda</taxon>
        <taxon>Insecta</taxon>
        <taxon>Pterygota</taxon>
        <taxon>Neoptera</taxon>
        <taxon>Endopterygota</taxon>
        <taxon>Diptera</taxon>
        <taxon>Nematocera</taxon>
        <taxon>Chironomoidea</taxon>
        <taxon>Chironomidae</taxon>
        <taxon>Chironominae</taxon>
        <taxon>Chironomus</taxon>
    </lineage>
</organism>
<feature type="compositionally biased region" description="Basic residues" evidence="5">
    <location>
        <begin position="49"/>
        <end position="58"/>
    </location>
</feature>
<reference evidence="8" key="2">
    <citation type="submission" date="2022-10" db="EMBL/GenBank/DDBJ databases">
        <authorList>
            <consortium name="ENA_rothamsted_submissions"/>
            <consortium name="culmorum"/>
            <person name="King R."/>
        </authorList>
    </citation>
    <scope>NUCLEOTIDE SEQUENCE</scope>
</reference>
<feature type="region of interest" description="Disordered" evidence="5">
    <location>
        <begin position="31"/>
        <end position="62"/>
    </location>
</feature>
<dbReference type="Pfam" id="PF23727">
    <property type="entry name" value="Beta-prop_FAM234A_B"/>
    <property type="match status" value="1"/>
</dbReference>
<dbReference type="GO" id="GO:0016020">
    <property type="term" value="C:membrane"/>
    <property type="evidence" value="ECO:0007669"/>
    <property type="project" value="UniProtKB-SubCell"/>
</dbReference>
<keyword evidence="3 6" id="KW-1133">Transmembrane helix</keyword>
<evidence type="ECO:0000256" key="2">
    <source>
        <dbReference type="ARBA" id="ARBA00022692"/>
    </source>
</evidence>
<protein>
    <recommendedName>
        <fullName evidence="7">FAM234A/B beta-propeller domain-containing protein</fullName>
    </recommendedName>
</protein>
<dbReference type="OrthoDB" id="567787at2759"/>
<dbReference type="PANTHER" id="PTHR21419">
    <property type="match status" value="1"/>
</dbReference>
<evidence type="ECO:0000313" key="8">
    <source>
        <dbReference type="EMBL" id="CAG9805654.1"/>
    </source>
</evidence>
<comment type="subcellular location">
    <subcellularLocation>
        <location evidence="1">Membrane</location>
        <topology evidence="1">Single-pass membrane protein</topology>
    </subcellularLocation>
</comment>
<dbReference type="InterPro" id="IPR045232">
    <property type="entry name" value="FAM234"/>
</dbReference>
<sequence length="1019" mass="115529">MRIKSSPAELIVGSSQDLDDDMSDVEEVFIRDGKSEKNRDIENKPLMPSRKKHQHKNSKTTQQLKILKKQYKRSRCHRCLVPFCYTLLLMLVMLILAAIVLTLFPVQKLKLMFHNASPKLYKALMINNNELEPSIQTVDIEQVPCQNLAVTTVWSRTLTKLNSEAPVRKADLDGDFIDDIIIGFGVDDSISFDGNNDIPQCTIPNSGQIDLCEGGVLAINGATGDVMWKYWTPYAIFSLFCKFDINDDRVNDCIISGPGALLQAIDGKYGKQLWELKKFSIQSPEEIDINSIDLYTINIMRDLNSDGVPDIIGAHTDERFGIREGHIRLISGKNGKVIRNIPSPFKEEIFVPVQLMTLKDGTEFLLVLTGGQNTAGGVYKIRLDSLKNFHDDNDYTTVQRSSSGFLVPAILTDLNGDGVEDFVVSSFNSTIYAFNGANNCVLWTFTFPSSESVSSIVPGFYNHDNVTDFMVKYSTGPGFPVYYYSQTTILDGTTGKSFLDSKITDSGGAHSLLGGISIAQNYGGDWFLHFQSYCRDKYENAKDPYKFVPDSDIIQQSRADICMLRYNTSTVLKLNAISRHVEPPGNVIFSSDNIPLQLNQSDKTSTVTATNNNVKQPLKHPKMRLKLAQNRYQPQPPIEVNKKQSNVNEQTIRHQQQEKPAQPQQIRNEERLPKEDLGEMTQLVAGEGQKQKAIKLREKQLSQDLAEHRLKLKQKGVNVGTNFEDGDTPSNFNEIMNKISMMELPREYKEDMLDMNQMTDGLDKPDYDMYYDQTQQKHIPRRWNSNNRGIRSETDYGTPSTYETILHDLEKSSKKQDANSQTVKKVLDDSDVKKISQPMLEPRPETLWDIEIEKENDEKNPTRRRRREAINNENILPSIASTGVLLESLNKTNSSIDFVFVLNIRESEAFPPLLTQEDLNCVESKMAALGSFQSDIVDWQKGFLKECLKSRLSVTFNQQLQDTSHFPAYETQISIVRISISCTCNDLNEKREVCSTFKNIKEQKWPEFMGTQLDGSYNI</sequence>
<evidence type="ECO:0000256" key="6">
    <source>
        <dbReference type="SAM" id="Phobius"/>
    </source>
</evidence>
<keyword evidence="9" id="KW-1185">Reference proteome</keyword>
<evidence type="ECO:0000313" key="9">
    <source>
        <dbReference type="Proteomes" id="UP001153620"/>
    </source>
</evidence>
<reference evidence="8" key="1">
    <citation type="submission" date="2022-01" db="EMBL/GenBank/DDBJ databases">
        <authorList>
            <person name="King R."/>
        </authorList>
    </citation>
    <scope>NUCLEOTIDE SEQUENCE</scope>
</reference>
<dbReference type="SUPFAM" id="SSF69318">
    <property type="entry name" value="Integrin alpha N-terminal domain"/>
    <property type="match status" value="1"/>
</dbReference>
<dbReference type="InterPro" id="IPR015943">
    <property type="entry name" value="WD40/YVTN_repeat-like_dom_sf"/>
</dbReference>
<dbReference type="AlphaFoldDB" id="A0A9N9RZY0"/>
<gene>
    <name evidence="8" type="ORF">CHIRRI_LOCUS8523</name>
</gene>
<evidence type="ECO:0000256" key="3">
    <source>
        <dbReference type="ARBA" id="ARBA00022989"/>
    </source>
</evidence>
<feature type="region of interest" description="Disordered" evidence="5">
    <location>
        <begin position="633"/>
        <end position="675"/>
    </location>
</feature>
<dbReference type="Gene3D" id="2.130.10.10">
    <property type="entry name" value="YVTN repeat-like/Quinoprotein amine dehydrogenase"/>
    <property type="match status" value="1"/>
</dbReference>
<accession>A0A9N9RZY0</accession>
<keyword evidence="2 6" id="KW-0812">Transmembrane</keyword>
<feature type="transmembrane region" description="Helical" evidence="6">
    <location>
        <begin position="79"/>
        <end position="104"/>
    </location>
</feature>
<evidence type="ECO:0000259" key="7">
    <source>
        <dbReference type="Pfam" id="PF23727"/>
    </source>
</evidence>
<dbReference type="PANTHER" id="PTHR21419:SF30">
    <property type="entry name" value="IG-LIKE DOMAIN-CONTAINING PROTEIN"/>
    <property type="match status" value="1"/>
</dbReference>
<feature type="domain" description="FAM234A/B beta-propeller" evidence="7">
    <location>
        <begin position="216"/>
        <end position="499"/>
    </location>
</feature>
<dbReference type="InterPro" id="IPR055409">
    <property type="entry name" value="Beta-prop_FAM234A_B"/>
</dbReference>
<dbReference type="EMBL" id="OU895878">
    <property type="protein sequence ID" value="CAG9805654.1"/>
    <property type="molecule type" value="Genomic_DNA"/>
</dbReference>
<proteinExistence type="predicted"/>
<dbReference type="InterPro" id="IPR028994">
    <property type="entry name" value="Integrin_alpha_N"/>
</dbReference>
<name>A0A9N9RZY0_9DIPT</name>
<feature type="compositionally biased region" description="Basic and acidic residues" evidence="5">
    <location>
        <begin position="31"/>
        <end position="43"/>
    </location>
</feature>
<evidence type="ECO:0000256" key="4">
    <source>
        <dbReference type="ARBA" id="ARBA00023136"/>
    </source>
</evidence>